<keyword evidence="4" id="KW-1185">Reference proteome</keyword>
<evidence type="ECO:0000313" key="3">
    <source>
        <dbReference type="EMBL" id="EUC38419.1"/>
    </source>
</evidence>
<dbReference type="eggNOG" id="KOG0161">
    <property type="taxonomic scope" value="Eukaryota"/>
</dbReference>
<dbReference type="KEGG" id="bze:COCCADRAFT_83236"/>
<gene>
    <name evidence="3" type="ORF">COCCADRAFT_83236</name>
</gene>
<feature type="domain" description="DUF7491" evidence="2">
    <location>
        <begin position="44"/>
        <end position="133"/>
    </location>
</feature>
<dbReference type="GeneID" id="19151526"/>
<accession>W6YSN4</accession>
<dbReference type="Proteomes" id="UP000053841">
    <property type="component" value="Unassembled WGS sequence"/>
</dbReference>
<evidence type="ECO:0000259" key="2">
    <source>
        <dbReference type="Pfam" id="PF24319"/>
    </source>
</evidence>
<dbReference type="EMBL" id="KI964543">
    <property type="protein sequence ID" value="EUC38419.1"/>
    <property type="molecule type" value="Genomic_DNA"/>
</dbReference>
<dbReference type="InterPro" id="IPR055914">
    <property type="entry name" value="DUF7491"/>
</dbReference>
<reference evidence="3 4" key="1">
    <citation type="journal article" date="2013" name="PLoS Genet.">
        <title>Comparative genome structure, secondary metabolite, and effector coding capacity across Cochliobolus pathogens.</title>
        <authorList>
            <person name="Condon B.J."/>
            <person name="Leng Y."/>
            <person name="Wu D."/>
            <person name="Bushley K.E."/>
            <person name="Ohm R.A."/>
            <person name="Otillar R."/>
            <person name="Martin J."/>
            <person name="Schackwitz W."/>
            <person name="Grimwood J."/>
            <person name="MohdZainudin N."/>
            <person name="Xue C."/>
            <person name="Wang R."/>
            <person name="Manning V.A."/>
            <person name="Dhillon B."/>
            <person name="Tu Z.J."/>
            <person name="Steffenson B.J."/>
            <person name="Salamov A."/>
            <person name="Sun H."/>
            <person name="Lowry S."/>
            <person name="LaButti K."/>
            <person name="Han J."/>
            <person name="Copeland A."/>
            <person name="Lindquist E."/>
            <person name="Barry K."/>
            <person name="Schmutz J."/>
            <person name="Baker S.E."/>
            <person name="Ciuffetti L.M."/>
            <person name="Grigoriev I.V."/>
            <person name="Zhong S."/>
            <person name="Turgeon B.G."/>
        </authorList>
    </citation>
    <scope>NUCLEOTIDE SEQUENCE [LARGE SCALE GENOMIC DNA]</scope>
    <source>
        <strain evidence="3 4">26-R-13</strain>
    </source>
</reference>
<evidence type="ECO:0000256" key="1">
    <source>
        <dbReference type="SAM" id="Coils"/>
    </source>
</evidence>
<name>W6YSN4_COCC2</name>
<dbReference type="OrthoDB" id="6108017at2759"/>
<organism evidence="3 4">
    <name type="scientific">Cochliobolus carbonum (strain 26-R-13)</name>
    <name type="common">Maize leaf spot fungus</name>
    <name type="synonym">Bipolaris zeicola</name>
    <dbReference type="NCBI Taxonomy" id="930089"/>
    <lineage>
        <taxon>Eukaryota</taxon>
        <taxon>Fungi</taxon>
        <taxon>Dikarya</taxon>
        <taxon>Ascomycota</taxon>
        <taxon>Pezizomycotina</taxon>
        <taxon>Dothideomycetes</taxon>
        <taxon>Pleosporomycetidae</taxon>
        <taxon>Pleosporales</taxon>
        <taxon>Pleosporineae</taxon>
        <taxon>Pleosporaceae</taxon>
        <taxon>Bipolaris</taxon>
    </lineage>
</organism>
<dbReference type="RefSeq" id="XP_007707416.1">
    <property type="nucleotide sequence ID" value="XM_007709226.1"/>
</dbReference>
<dbReference type="AlphaFoldDB" id="W6YSN4"/>
<sequence length="138" mass="16082">MLQSHLSLKERKLQDLEAKLLKTDQDLDIKLAASQKEVQSGKKQIKELLDENRQIRQQISDLSATSTSYEDLIRRKESELAILKTDLKNYENDRRLFDDEKRTLASKHDSLQSRLRDANAELDAMRSQKQQVEREAAD</sequence>
<dbReference type="HOGENOM" id="CLU_1859945_0_0_1"/>
<feature type="non-terminal residue" evidence="3">
    <location>
        <position position="138"/>
    </location>
</feature>
<feature type="coiled-coil region" evidence="1">
    <location>
        <begin position="6"/>
        <end position="135"/>
    </location>
</feature>
<dbReference type="STRING" id="930089.W6YSN4"/>
<proteinExistence type="predicted"/>
<keyword evidence="1" id="KW-0175">Coiled coil</keyword>
<dbReference type="Pfam" id="PF24319">
    <property type="entry name" value="DUF7491"/>
    <property type="match status" value="1"/>
</dbReference>
<protein>
    <recommendedName>
        <fullName evidence="2">DUF7491 domain-containing protein</fullName>
    </recommendedName>
</protein>
<evidence type="ECO:0000313" key="4">
    <source>
        <dbReference type="Proteomes" id="UP000053841"/>
    </source>
</evidence>